<reference evidence="1 2" key="1">
    <citation type="submission" date="2018-08" db="EMBL/GenBank/DDBJ databases">
        <title>Aphanomyces genome sequencing and annotation.</title>
        <authorList>
            <person name="Minardi D."/>
            <person name="Oidtmann B."/>
            <person name="Van Der Giezen M."/>
            <person name="Studholme D.J."/>
        </authorList>
    </citation>
    <scope>NUCLEOTIDE SEQUENCE [LARGE SCALE GENOMIC DNA]</scope>
    <source>
        <strain evidence="1 2">NJM0002</strain>
    </source>
</reference>
<accession>A0A418AHT5</accession>
<protein>
    <submittedName>
        <fullName evidence="1">Uncharacterized protein</fullName>
    </submittedName>
</protein>
<comment type="caution">
    <text evidence="1">The sequence shown here is derived from an EMBL/GenBank/DDBJ whole genome shotgun (WGS) entry which is preliminary data.</text>
</comment>
<gene>
    <name evidence="1" type="ORF">DYB32_009698</name>
</gene>
<name>A0A418AHT5_9STRA</name>
<dbReference type="EMBL" id="QUSY01002272">
    <property type="protein sequence ID" value="RHY21825.1"/>
    <property type="molecule type" value="Genomic_DNA"/>
</dbReference>
<dbReference type="AlphaFoldDB" id="A0A418AHT5"/>
<dbReference type="Proteomes" id="UP000285060">
    <property type="component" value="Unassembled WGS sequence"/>
</dbReference>
<evidence type="ECO:0000313" key="1">
    <source>
        <dbReference type="EMBL" id="RHY21825.1"/>
    </source>
</evidence>
<proteinExistence type="predicted"/>
<sequence>MKADYEAACVFNPPALPTPPSFCGDTRAEKSQYMREYEKYRGQPEALQAAGQPPFQMPVSACIEPDEKRRIAYWEMDGRDRNTLTDVESQVQKKMKHSQNKPLKNNVRRITSWLQQYAAGYQEYHDEAREILELKAAKAAAATPQKTKSTSQSSGAAASVKTLVSEDPKRSIAYSAMLDGVMFLSSVLLESGADGLLVTTDVVTALQKLGAAVDIVEVKPMTMKPYGQSSEPLRVTKQARFKTMQFETSFGPLVLRGLKAWVDETSQDCDLLIGKPVMEVLGFSQDGMLVEALRKKAV</sequence>
<evidence type="ECO:0000313" key="2">
    <source>
        <dbReference type="Proteomes" id="UP000285060"/>
    </source>
</evidence>
<keyword evidence="2" id="KW-1185">Reference proteome</keyword>
<organism evidence="1 2">
    <name type="scientific">Aphanomyces invadans</name>
    <dbReference type="NCBI Taxonomy" id="157072"/>
    <lineage>
        <taxon>Eukaryota</taxon>
        <taxon>Sar</taxon>
        <taxon>Stramenopiles</taxon>
        <taxon>Oomycota</taxon>
        <taxon>Saprolegniomycetes</taxon>
        <taxon>Saprolegniales</taxon>
        <taxon>Verrucalvaceae</taxon>
        <taxon>Aphanomyces</taxon>
    </lineage>
</organism>
<dbReference type="VEuPathDB" id="FungiDB:H310_12588"/>